<dbReference type="Pfam" id="PF04397">
    <property type="entry name" value="LytTR"/>
    <property type="match status" value="1"/>
</dbReference>
<dbReference type="SMART" id="SM00448">
    <property type="entry name" value="REC"/>
    <property type="match status" value="1"/>
</dbReference>
<feature type="modified residue" description="4-aspartylphosphate" evidence="1">
    <location>
        <position position="57"/>
    </location>
</feature>
<keyword evidence="1" id="KW-0597">Phosphoprotein</keyword>
<protein>
    <submittedName>
        <fullName evidence="4">Response regulator</fullName>
    </submittedName>
</protein>
<dbReference type="RefSeq" id="WP_152127183.1">
    <property type="nucleotide sequence ID" value="NZ_WELI01000020.1"/>
</dbReference>
<dbReference type="InterPro" id="IPR011006">
    <property type="entry name" value="CheY-like_superfamily"/>
</dbReference>
<dbReference type="Gene3D" id="2.40.50.1020">
    <property type="entry name" value="LytTr DNA-binding domain"/>
    <property type="match status" value="1"/>
</dbReference>
<name>A0A7J5TS05_9BACT</name>
<gene>
    <name evidence="4" type="ORF">F5984_25760</name>
</gene>
<dbReference type="Proteomes" id="UP000488299">
    <property type="component" value="Unassembled WGS sequence"/>
</dbReference>
<evidence type="ECO:0000259" key="2">
    <source>
        <dbReference type="PROSITE" id="PS50110"/>
    </source>
</evidence>
<dbReference type="PROSITE" id="PS50110">
    <property type="entry name" value="RESPONSE_REGULATORY"/>
    <property type="match status" value="1"/>
</dbReference>
<dbReference type="SUPFAM" id="SSF52172">
    <property type="entry name" value="CheY-like"/>
    <property type="match status" value="1"/>
</dbReference>
<dbReference type="PROSITE" id="PS50930">
    <property type="entry name" value="HTH_LYTTR"/>
    <property type="match status" value="1"/>
</dbReference>
<dbReference type="InterPro" id="IPR046947">
    <property type="entry name" value="LytR-like"/>
</dbReference>
<reference evidence="4 5" key="1">
    <citation type="submission" date="2019-10" db="EMBL/GenBank/DDBJ databases">
        <title>Rudanella paleaurantiibacter sp. nov., isolated from sludge.</title>
        <authorList>
            <person name="Xu S.Q."/>
        </authorList>
    </citation>
    <scope>NUCLEOTIDE SEQUENCE [LARGE SCALE GENOMIC DNA]</scope>
    <source>
        <strain evidence="4 5">HX-22-17</strain>
    </source>
</reference>
<evidence type="ECO:0000256" key="1">
    <source>
        <dbReference type="PROSITE-ProRule" id="PRU00169"/>
    </source>
</evidence>
<dbReference type="Gene3D" id="3.40.50.2300">
    <property type="match status" value="1"/>
</dbReference>
<feature type="domain" description="Response regulatory" evidence="2">
    <location>
        <begin position="6"/>
        <end position="123"/>
    </location>
</feature>
<dbReference type="EMBL" id="WELI01000020">
    <property type="protein sequence ID" value="KAB7725729.1"/>
    <property type="molecule type" value="Genomic_DNA"/>
</dbReference>
<accession>A0A7J5TS05</accession>
<dbReference type="InterPro" id="IPR001789">
    <property type="entry name" value="Sig_transdc_resp-reg_receiver"/>
</dbReference>
<keyword evidence="5" id="KW-1185">Reference proteome</keyword>
<dbReference type="PANTHER" id="PTHR37299">
    <property type="entry name" value="TRANSCRIPTIONAL REGULATOR-RELATED"/>
    <property type="match status" value="1"/>
</dbReference>
<feature type="domain" description="HTH LytTR-type" evidence="3">
    <location>
        <begin position="168"/>
        <end position="267"/>
    </location>
</feature>
<comment type="caution">
    <text evidence="4">The sequence shown here is derived from an EMBL/GenBank/DDBJ whole genome shotgun (WGS) entry which is preliminary data.</text>
</comment>
<evidence type="ECO:0000313" key="5">
    <source>
        <dbReference type="Proteomes" id="UP000488299"/>
    </source>
</evidence>
<dbReference type="PANTHER" id="PTHR37299:SF1">
    <property type="entry name" value="STAGE 0 SPORULATION PROTEIN A HOMOLOG"/>
    <property type="match status" value="1"/>
</dbReference>
<dbReference type="InterPro" id="IPR007492">
    <property type="entry name" value="LytTR_DNA-bd_dom"/>
</dbReference>
<dbReference type="SMART" id="SM00850">
    <property type="entry name" value="LytTR"/>
    <property type="match status" value="1"/>
</dbReference>
<dbReference type="AlphaFoldDB" id="A0A7J5TS05"/>
<evidence type="ECO:0000259" key="3">
    <source>
        <dbReference type="PROSITE" id="PS50930"/>
    </source>
</evidence>
<dbReference type="GO" id="GO:0003677">
    <property type="term" value="F:DNA binding"/>
    <property type="evidence" value="ECO:0007669"/>
    <property type="project" value="InterPro"/>
</dbReference>
<evidence type="ECO:0000313" key="4">
    <source>
        <dbReference type="EMBL" id="KAB7725729.1"/>
    </source>
</evidence>
<organism evidence="4 5">
    <name type="scientific">Rudanella paleaurantiibacter</name>
    <dbReference type="NCBI Taxonomy" id="2614655"/>
    <lineage>
        <taxon>Bacteria</taxon>
        <taxon>Pseudomonadati</taxon>
        <taxon>Bacteroidota</taxon>
        <taxon>Cytophagia</taxon>
        <taxon>Cytophagales</taxon>
        <taxon>Cytophagaceae</taxon>
        <taxon>Rudanella</taxon>
    </lineage>
</organism>
<dbReference type="Pfam" id="PF00072">
    <property type="entry name" value="Response_reg"/>
    <property type="match status" value="1"/>
</dbReference>
<sequence length="270" mass="30545">MQQTIRCFIVDDEAPAHVLLEKYIKRVPYLELVGQTYNAVDALFAIEQAKPDLIFLDIEMPEMTGIEFLKALPASRPDFLRPAVVMVTAYSEYAVQGYEHDVLDYLLKPAPFERFMQAINKYKARQGITTATALPPDSLPTLPAPEPLTKPVAESEPVETAGQKGNFFLVKEDKKLIRVAPADIVFVESDSDYLTIHLGDRTILTYMTMGKLESMLPADEFLRVNRSYLIRLGAIKEIDGNLITTSNGKRVPIGVTYRDRVMEKLKRMMR</sequence>
<proteinExistence type="predicted"/>
<dbReference type="GO" id="GO:0000156">
    <property type="term" value="F:phosphorelay response regulator activity"/>
    <property type="evidence" value="ECO:0007669"/>
    <property type="project" value="InterPro"/>
</dbReference>